<organism evidence="2 3">
    <name type="scientific">Liparis tanakae</name>
    <name type="common">Tanaka's snailfish</name>
    <dbReference type="NCBI Taxonomy" id="230148"/>
    <lineage>
        <taxon>Eukaryota</taxon>
        <taxon>Metazoa</taxon>
        <taxon>Chordata</taxon>
        <taxon>Craniata</taxon>
        <taxon>Vertebrata</taxon>
        <taxon>Euteleostomi</taxon>
        <taxon>Actinopterygii</taxon>
        <taxon>Neopterygii</taxon>
        <taxon>Teleostei</taxon>
        <taxon>Neoteleostei</taxon>
        <taxon>Acanthomorphata</taxon>
        <taxon>Eupercaria</taxon>
        <taxon>Perciformes</taxon>
        <taxon>Cottioidei</taxon>
        <taxon>Cottales</taxon>
        <taxon>Liparidae</taxon>
        <taxon>Liparis</taxon>
    </lineage>
</organism>
<comment type="caution">
    <text evidence="2">The sequence shown here is derived from an EMBL/GenBank/DDBJ whole genome shotgun (WGS) entry which is preliminary data.</text>
</comment>
<dbReference type="Proteomes" id="UP000314294">
    <property type="component" value="Unassembled WGS sequence"/>
</dbReference>
<reference evidence="2 3" key="1">
    <citation type="submission" date="2019-03" db="EMBL/GenBank/DDBJ databases">
        <title>First draft genome of Liparis tanakae, snailfish: a comprehensive survey of snailfish specific genes.</title>
        <authorList>
            <person name="Kim W."/>
            <person name="Song I."/>
            <person name="Jeong J.-H."/>
            <person name="Kim D."/>
            <person name="Kim S."/>
            <person name="Ryu S."/>
            <person name="Song J.Y."/>
            <person name="Lee S.K."/>
        </authorList>
    </citation>
    <scope>NUCLEOTIDE SEQUENCE [LARGE SCALE GENOMIC DNA]</scope>
    <source>
        <tissue evidence="2">Muscle</tissue>
    </source>
</reference>
<name>A0A4Z2HKB7_9TELE</name>
<evidence type="ECO:0000313" key="3">
    <source>
        <dbReference type="Proteomes" id="UP000314294"/>
    </source>
</evidence>
<dbReference type="AlphaFoldDB" id="A0A4Z2HKB7"/>
<protein>
    <submittedName>
        <fullName evidence="2">Uncharacterized protein</fullName>
    </submittedName>
</protein>
<accession>A0A4Z2HKB7</accession>
<gene>
    <name evidence="2" type="ORF">EYF80_023455</name>
</gene>
<sequence length="76" mass="8412">MKENICAVGAVEQVSMFMGSILAVVDEQSVLDFFHGKNARLLHERGQKTAKSSGRMARLESAQRNALRAPRLRNIA</sequence>
<evidence type="ECO:0000256" key="1">
    <source>
        <dbReference type="SAM" id="MobiDB-lite"/>
    </source>
</evidence>
<feature type="region of interest" description="Disordered" evidence="1">
    <location>
        <begin position="46"/>
        <end position="76"/>
    </location>
</feature>
<proteinExistence type="predicted"/>
<evidence type="ECO:0000313" key="2">
    <source>
        <dbReference type="EMBL" id="TNN66319.1"/>
    </source>
</evidence>
<dbReference type="EMBL" id="SRLO01000221">
    <property type="protein sequence ID" value="TNN66319.1"/>
    <property type="molecule type" value="Genomic_DNA"/>
</dbReference>
<keyword evidence="3" id="KW-1185">Reference proteome</keyword>